<dbReference type="SUPFAM" id="SSF53474">
    <property type="entry name" value="alpha/beta-Hydrolases"/>
    <property type="match status" value="1"/>
</dbReference>
<dbReference type="Pfam" id="PF00561">
    <property type="entry name" value="Abhydrolase_1"/>
    <property type="match status" value="1"/>
</dbReference>
<accession>C5BYL8</accession>
<evidence type="ECO:0000313" key="2">
    <source>
        <dbReference type="EMBL" id="ACQ78976.1"/>
    </source>
</evidence>
<name>C5BYL8_BEUC1</name>
<keyword evidence="3" id="KW-1185">Reference proteome</keyword>
<dbReference type="eggNOG" id="COG2267">
    <property type="taxonomic scope" value="Bacteria"/>
</dbReference>
<dbReference type="InterPro" id="IPR000073">
    <property type="entry name" value="AB_hydrolase_1"/>
</dbReference>
<dbReference type="Gene3D" id="3.40.50.1820">
    <property type="entry name" value="alpha/beta hydrolase"/>
    <property type="match status" value="1"/>
</dbReference>
<dbReference type="GO" id="GO:0016787">
    <property type="term" value="F:hydrolase activity"/>
    <property type="evidence" value="ECO:0007669"/>
    <property type="project" value="UniProtKB-KW"/>
</dbReference>
<evidence type="ECO:0000259" key="1">
    <source>
        <dbReference type="Pfam" id="PF00561"/>
    </source>
</evidence>
<protein>
    <submittedName>
        <fullName evidence="2">Alpha/beta hydrolase fold protein</fullName>
    </submittedName>
</protein>
<feature type="domain" description="AB hydrolase-1" evidence="1">
    <location>
        <begin position="33"/>
        <end position="266"/>
    </location>
</feature>
<dbReference type="InterPro" id="IPR029058">
    <property type="entry name" value="AB_hydrolase_fold"/>
</dbReference>
<evidence type="ECO:0000313" key="3">
    <source>
        <dbReference type="Proteomes" id="UP000007962"/>
    </source>
</evidence>
<keyword evidence="2" id="KW-0378">Hydrolase</keyword>
<sequence length="285" mass="30283">MANSHSLLAMTQQLQYLDRPGGRIAYTVTGTGPLVVAVPGMGDLRSAYDDLAPALVAAGYRVAVTDLRGHGDSDTTFPAYGDVETGWDVLALVEHLGGPAVLVGNSMGAAASAWAAAERPDAVRGLVLLGPFLREPEASGTRRAMNRLLYRAALAGGWGAGFWARFYRSLNAGRTSPRLDAHVAEIRAALRRPGHLAALRNLALQLDHDPVTARLGDVDTPTLALLGAVDPDYPDPAAEADWIRSVMRARVELVDECGHYPQHQRPDVVVPAVLDHLAALPSARA</sequence>
<dbReference type="PRINTS" id="PR00111">
    <property type="entry name" value="ABHYDROLASE"/>
</dbReference>
<dbReference type="HOGENOM" id="CLU_020336_50_2_11"/>
<gene>
    <name evidence="2" type="ordered locus">Bcav_0715</name>
</gene>
<dbReference type="PANTHER" id="PTHR46438">
    <property type="entry name" value="ALPHA/BETA-HYDROLASES SUPERFAMILY PROTEIN"/>
    <property type="match status" value="1"/>
</dbReference>
<dbReference type="PANTHER" id="PTHR46438:SF11">
    <property type="entry name" value="LIPASE-RELATED"/>
    <property type="match status" value="1"/>
</dbReference>
<dbReference type="AlphaFoldDB" id="C5BYL8"/>
<dbReference type="Proteomes" id="UP000007962">
    <property type="component" value="Chromosome"/>
</dbReference>
<proteinExistence type="predicted"/>
<dbReference type="InterPro" id="IPR000639">
    <property type="entry name" value="Epox_hydrolase-like"/>
</dbReference>
<reference evidence="2 3" key="1">
    <citation type="journal article" date="2009" name="Stand. Genomic Sci.">
        <title>Complete genome sequence of Beutenbergia cavernae type strain (HKI 0122).</title>
        <authorList>
            <person name="Land M."/>
            <person name="Pukall R."/>
            <person name="Abt B."/>
            <person name="Goker M."/>
            <person name="Rohde M."/>
            <person name="Glavina Del Rio T."/>
            <person name="Tice H."/>
            <person name="Copeland A."/>
            <person name="Cheng J.F."/>
            <person name="Lucas S."/>
            <person name="Chen F."/>
            <person name="Nolan M."/>
            <person name="Bruce D."/>
            <person name="Goodwin L."/>
            <person name="Pitluck S."/>
            <person name="Ivanova N."/>
            <person name="Mavromatis K."/>
            <person name="Ovchinnikova G."/>
            <person name="Pati A."/>
            <person name="Chen A."/>
            <person name="Palaniappan K."/>
            <person name="Hauser L."/>
            <person name="Chang Y.J."/>
            <person name="Jefferies C.C."/>
            <person name="Saunders E."/>
            <person name="Brettin T."/>
            <person name="Detter J.C."/>
            <person name="Han C."/>
            <person name="Chain P."/>
            <person name="Bristow J."/>
            <person name="Eisen J.A."/>
            <person name="Markowitz V."/>
            <person name="Hugenholtz P."/>
            <person name="Kyrpides N.C."/>
            <person name="Klenk H.P."/>
            <person name="Lapidus A."/>
        </authorList>
    </citation>
    <scope>NUCLEOTIDE SEQUENCE [LARGE SCALE GENOMIC DNA]</scope>
    <source>
        <strain evidence="3">ATCC BAA-8 / DSM 12333 / NBRC 16432</strain>
    </source>
</reference>
<organism evidence="2 3">
    <name type="scientific">Beutenbergia cavernae (strain ATCC BAA-8 / DSM 12333 / CCUG 43141 / JCM 11478 / NBRC 16432 / NCIMB 13614 / HKI 0122)</name>
    <dbReference type="NCBI Taxonomy" id="471853"/>
    <lineage>
        <taxon>Bacteria</taxon>
        <taxon>Bacillati</taxon>
        <taxon>Actinomycetota</taxon>
        <taxon>Actinomycetes</taxon>
        <taxon>Micrococcales</taxon>
        <taxon>Beutenbergiaceae</taxon>
        <taxon>Beutenbergia</taxon>
    </lineage>
</organism>
<dbReference type="PRINTS" id="PR00412">
    <property type="entry name" value="EPOXHYDRLASE"/>
</dbReference>
<dbReference type="EMBL" id="CP001618">
    <property type="protein sequence ID" value="ACQ78976.1"/>
    <property type="molecule type" value="Genomic_DNA"/>
</dbReference>
<dbReference type="KEGG" id="bcv:Bcav_0715"/>
<dbReference type="STRING" id="471853.Bcav_0715"/>